<dbReference type="GO" id="GO:0004198">
    <property type="term" value="F:calcium-dependent cysteine-type endopeptidase activity"/>
    <property type="evidence" value="ECO:0007669"/>
    <property type="project" value="InterPro"/>
</dbReference>
<feature type="domain" description="ZZ-type" evidence="12">
    <location>
        <begin position="721"/>
        <end position="779"/>
    </location>
</feature>
<feature type="domain" description="Calpain catalytic" evidence="13">
    <location>
        <begin position="93"/>
        <end position="387"/>
    </location>
</feature>
<dbReference type="InterPro" id="IPR038765">
    <property type="entry name" value="Papain-like_cys_pep_sf"/>
</dbReference>
<gene>
    <name evidence="14" type="ORF">CALVIDRAFT_495492</name>
</gene>
<dbReference type="SMART" id="SM00230">
    <property type="entry name" value="CysPc"/>
    <property type="match status" value="1"/>
</dbReference>
<dbReference type="PROSITE" id="PS50135">
    <property type="entry name" value="ZF_ZZ_2"/>
    <property type="match status" value="1"/>
</dbReference>
<evidence type="ECO:0000259" key="12">
    <source>
        <dbReference type="PROSITE" id="PS50135"/>
    </source>
</evidence>
<keyword evidence="7" id="KW-0862">Zinc</keyword>
<dbReference type="EMBL" id="KV417273">
    <property type="protein sequence ID" value="KZO99246.1"/>
    <property type="molecule type" value="Genomic_DNA"/>
</dbReference>
<feature type="active site" evidence="8 10">
    <location>
        <position position="328"/>
    </location>
</feature>
<name>A0A167PYB6_CALVF</name>
<evidence type="ECO:0000256" key="6">
    <source>
        <dbReference type="ARBA" id="ARBA00022807"/>
    </source>
</evidence>
<evidence type="ECO:0000313" key="15">
    <source>
        <dbReference type="Proteomes" id="UP000076738"/>
    </source>
</evidence>
<dbReference type="PANTHER" id="PTHR10183">
    <property type="entry name" value="CALPAIN"/>
    <property type="match status" value="1"/>
</dbReference>
<organism evidence="14 15">
    <name type="scientific">Calocera viscosa (strain TUFC12733)</name>
    <dbReference type="NCBI Taxonomy" id="1330018"/>
    <lineage>
        <taxon>Eukaryota</taxon>
        <taxon>Fungi</taxon>
        <taxon>Dikarya</taxon>
        <taxon>Basidiomycota</taxon>
        <taxon>Agaricomycotina</taxon>
        <taxon>Dacrymycetes</taxon>
        <taxon>Dacrymycetales</taxon>
        <taxon>Dacrymycetaceae</taxon>
        <taxon>Calocera</taxon>
    </lineage>
</organism>
<evidence type="ECO:0000256" key="1">
    <source>
        <dbReference type="ARBA" id="ARBA00007623"/>
    </source>
</evidence>
<dbReference type="SUPFAM" id="SSF54001">
    <property type="entry name" value="Cysteine proteinases"/>
    <property type="match status" value="1"/>
</dbReference>
<keyword evidence="2 10" id="KW-0645">Protease</keyword>
<feature type="compositionally biased region" description="Basic and acidic residues" evidence="11">
    <location>
        <begin position="638"/>
        <end position="652"/>
    </location>
</feature>
<keyword evidence="3" id="KW-0479">Metal-binding</keyword>
<dbReference type="Gene3D" id="3.30.60.90">
    <property type="match status" value="1"/>
</dbReference>
<dbReference type="InterPro" id="IPR043145">
    <property type="entry name" value="Znf_ZZ_sf"/>
</dbReference>
<evidence type="ECO:0000256" key="2">
    <source>
        <dbReference type="ARBA" id="ARBA00022670"/>
    </source>
</evidence>
<accession>A0A167PYB6</accession>
<comment type="similarity">
    <text evidence="1">Belongs to the peptidase C2 family.</text>
</comment>
<dbReference type="CDD" id="cd02338">
    <property type="entry name" value="ZZ_PCMF_like"/>
    <property type="match status" value="1"/>
</dbReference>
<feature type="region of interest" description="Disordered" evidence="11">
    <location>
        <begin position="567"/>
        <end position="681"/>
    </location>
</feature>
<feature type="compositionally biased region" description="Acidic residues" evidence="11">
    <location>
        <begin position="628"/>
        <end position="637"/>
    </location>
</feature>
<dbReference type="Proteomes" id="UP000076738">
    <property type="component" value="Unassembled WGS sequence"/>
</dbReference>
<dbReference type="PANTHER" id="PTHR10183:SF379">
    <property type="entry name" value="CALPAIN-5"/>
    <property type="match status" value="1"/>
</dbReference>
<dbReference type="CDD" id="cd00044">
    <property type="entry name" value="CysPc"/>
    <property type="match status" value="1"/>
</dbReference>
<dbReference type="PRINTS" id="PR00704">
    <property type="entry name" value="CALPAIN"/>
</dbReference>
<feature type="compositionally biased region" description="Basic and acidic residues" evidence="11">
    <location>
        <begin position="607"/>
        <end position="627"/>
    </location>
</feature>
<evidence type="ECO:0000313" key="14">
    <source>
        <dbReference type="EMBL" id="KZO99246.1"/>
    </source>
</evidence>
<evidence type="ECO:0000256" key="5">
    <source>
        <dbReference type="ARBA" id="ARBA00022801"/>
    </source>
</evidence>
<dbReference type="InterPro" id="IPR001300">
    <property type="entry name" value="Peptidase_C2_calpain_cat"/>
</dbReference>
<dbReference type="Pfam" id="PF00648">
    <property type="entry name" value="Peptidase_C2"/>
    <property type="match status" value="1"/>
</dbReference>
<feature type="active site" evidence="8 10">
    <location>
        <position position="308"/>
    </location>
</feature>
<evidence type="ECO:0000256" key="8">
    <source>
        <dbReference type="PIRSR" id="PIRSR622684-1"/>
    </source>
</evidence>
<dbReference type="PROSITE" id="PS50203">
    <property type="entry name" value="CALPAIN_CAT"/>
    <property type="match status" value="1"/>
</dbReference>
<dbReference type="AlphaFoldDB" id="A0A167PYB6"/>
<dbReference type="InterPro" id="IPR000169">
    <property type="entry name" value="Pept_cys_AS"/>
</dbReference>
<dbReference type="Gene3D" id="3.90.70.10">
    <property type="entry name" value="Cysteine proteinases"/>
    <property type="match status" value="1"/>
</dbReference>
<dbReference type="GO" id="GO:0006508">
    <property type="term" value="P:proteolysis"/>
    <property type="evidence" value="ECO:0007669"/>
    <property type="project" value="UniProtKB-KW"/>
</dbReference>
<evidence type="ECO:0000259" key="13">
    <source>
        <dbReference type="PROSITE" id="PS50203"/>
    </source>
</evidence>
<reference evidence="14 15" key="1">
    <citation type="journal article" date="2016" name="Mol. Biol. Evol.">
        <title>Comparative Genomics of Early-Diverging Mushroom-Forming Fungi Provides Insights into the Origins of Lignocellulose Decay Capabilities.</title>
        <authorList>
            <person name="Nagy L.G."/>
            <person name="Riley R."/>
            <person name="Tritt A."/>
            <person name="Adam C."/>
            <person name="Daum C."/>
            <person name="Floudas D."/>
            <person name="Sun H."/>
            <person name="Yadav J.S."/>
            <person name="Pangilinan J."/>
            <person name="Larsson K.H."/>
            <person name="Matsuura K."/>
            <person name="Barry K."/>
            <person name="Labutti K."/>
            <person name="Kuo R."/>
            <person name="Ohm R.A."/>
            <person name="Bhattacharya S.S."/>
            <person name="Shirouzu T."/>
            <person name="Yoshinaga Y."/>
            <person name="Martin F.M."/>
            <person name="Grigoriev I.V."/>
            <person name="Hibbett D.S."/>
        </authorList>
    </citation>
    <scope>NUCLEOTIDE SEQUENCE [LARGE SCALE GENOMIC DNA]</scope>
    <source>
        <strain evidence="14 15">TUFC12733</strain>
    </source>
</reference>
<dbReference type="InterPro" id="IPR000433">
    <property type="entry name" value="Znf_ZZ"/>
</dbReference>
<protein>
    <submittedName>
        <fullName evidence="14">Cysteine proteinase</fullName>
    </submittedName>
</protein>
<dbReference type="Pfam" id="PF00569">
    <property type="entry name" value="ZZ"/>
    <property type="match status" value="1"/>
</dbReference>
<evidence type="ECO:0000256" key="10">
    <source>
        <dbReference type="PROSITE-ProRule" id="PRU00239"/>
    </source>
</evidence>
<evidence type="ECO:0000256" key="9">
    <source>
        <dbReference type="PROSITE-ProRule" id="PRU00228"/>
    </source>
</evidence>
<keyword evidence="5 10" id="KW-0378">Hydrolase</keyword>
<sequence length="831" mass="93915">MLPPEKEQAPAVGEMMAQSIPTKKDKVGLLVTKELDKAIARCRRKVDRISKDCRKRNRRFRDLSFDLEEDRERCLHGLATPSGQRFNPSDVLRVGQIYDHPEFYIDGVTSGDIVQGDLGDCWFLSALATFTCYPELVEKVCVARDEKVGVYGFIFHRDGGWVDVIIDDLLYVSVPKYESLTQKERNLYHNDKNLYNKTARKGGKCLYFARSGTENETWVPLIEKAYAKLHGDYAALLGGAAAEALEDLTGGVSTLIHMNDILDIDEFWQNELQRANDDRLFGCYLAGLDVPVDSDEGIPSVNGLIVGHAYSVLRAIEHKGKRFVRLRNPWGSSEWTGPWSDGSKEWNSEWLAALPALGHTFGDDGEFLMSYEDFLNTFWVIHRTKVLDPTWMLSSHWLEVTGRKFPAVWNFGDVSFTFTMPKPAPTIVVLAQLDARYFRELAPWTRWSFDFALFKRGDPEAVAVSHHAAIWTRSVNIELDLEEGEYVVHVRFDRRMEKNKDYVSENIGGWNPRKLTRVLTECATAQMIAINFNSNDWGFHQLPIPLERYAGYDLNELEIRAMEAAIKNNEPVPQEEDPVQDEAMRSDVPNGFHMPEEDGDPSDEQPDGPKDVDGEDGGNKDDYRDADDVGDVEEPETEDKGAEVEDPHRTDLEPDANSERPQATEDIAGPDESRAETNTDKGLAVESLLIRNEDGEAPGDDQINVLRRPPMMMEPRSVPIHEGVRCDGCDELPIIGIAYKCLEAPCPDLDLCAKCYKSGFTTEVHKPGHRLLPLRPEDRVKLNDSATPSDDDDNIIVGLKVFTKDCKDTPVTIRGQLRHGRIISWKRPEDD</sequence>
<dbReference type="OrthoDB" id="424753at2759"/>
<dbReference type="PROSITE" id="PS00139">
    <property type="entry name" value="THIOL_PROTEASE_CYS"/>
    <property type="match status" value="1"/>
</dbReference>
<evidence type="ECO:0000256" key="7">
    <source>
        <dbReference type="ARBA" id="ARBA00022833"/>
    </source>
</evidence>
<proteinExistence type="inferred from homology"/>
<dbReference type="GO" id="GO:0008270">
    <property type="term" value="F:zinc ion binding"/>
    <property type="evidence" value="ECO:0007669"/>
    <property type="project" value="UniProtKB-KW"/>
</dbReference>
<dbReference type="SUPFAM" id="SSF57850">
    <property type="entry name" value="RING/U-box"/>
    <property type="match status" value="1"/>
</dbReference>
<feature type="compositionally biased region" description="Acidic residues" evidence="11">
    <location>
        <begin position="597"/>
        <end position="606"/>
    </location>
</feature>
<evidence type="ECO:0000256" key="11">
    <source>
        <dbReference type="SAM" id="MobiDB-lite"/>
    </source>
</evidence>
<evidence type="ECO:0000256" key="3">
    <source>
        <dbReference type="ARBA" id="ARBA00022723"/>
    </source>
</evidence>
<evidence type="ECO:0000256" key="4">
    <source>
        <dbReference type="ARBA" id="ARBA00022771"/>
    </source>
</evidence>
<keyword evidence="15" id="KW-1185">Reference proteome</keyword>
<dbReference type="STRING" id="1330018.A0A167PYB6"/>
<keyword evidence="4 9" id="KW-0863">Zinc-finger</keyword>
<dbReference type="SMART" id="SM00291">
    <property type="entry name" value="ZnF_ZZ"/>
    <property type="match status" value="1"/>
</dbReference>
<dbReference type="InterPro" id="IPR022684">
    <property type="entry name" value="Calpain_cysteine_protease"/>
</dbReference>
<keyword evidence="6 10" id="KW-0788">Thiol protease</keyword>
<feature type="active site" evidence="8 10">
    <location>
        <position position="121"/>
    </location>
</feature>